<dbReference type="Pfam" id="PF07195">
    <property type="entry name" value="FliD_C"/>
    <property type="match status" value="1"/>
</dbReference>
<dbReference type="InterPro" id="IPR003481">
    <property type="entry name" value="FliD_N"/>
</dbReference>
<keyword evidence="8" id="KW-0969">Cilium</keyword>
<evidence type="ECO:0000313" key="9">
    <source>
        <dbReference type="Proteomes" id="UP001216253"/>
    </source>
</evidence>
<keyword evidence="5" id="KW-0964">Secreted</keyword>
<keyword evidence="4 5" id="KW-0975">Bacterial flagellum</keyword>
<gene>
    <name evidence="8" type="primary">fliD</name>
    <name evidence="8" type="ORF">PYV00_05245</name>
</gene>
<evidence type="ECO:0000256" key="4">
    <source>
        <dbReference type="ARBA" id="ARBA00023143"/>
    </source>
</evidence>
<dbReference type="RefSeq" id="WP_275227220.1">
    <property type="nucleotide sequence ID" value="NZ_JARESE010000015.1"/>
</dbReference>
<keyword evidence="9" id="KW-1185">Reference proteome</keyword>
<evidence type="ECO:0000313" key="8">
    <source>
        <dbReference type="EMBL" id="MDE8651121.1"/>
    </source>
</evidence>
<proteinExistence type="inferred from homology"/>
<evidence type="ECO:0000256" key="3">
    <source>
        <dbReference type="ARBA" id="ARBA00023054"/>
    </source>
</evidence>
<dbReference type="InterPro" id="IPR010809">
    <property type="entry name" value="FliD_C"/>
</dbReference>
<keyword evidence="8" id="KW-0966">Cell projection</keyword>
<dbReference type="PANTHER" id="PTHR30288">
    <property type="entry name" value="FLAGELLAR CAP/ASSEMBLY PROTEIN FLID"/>
    <property type="match status" value="1"/>
</dbReference>
<protein>
    <recommendedName>
        <fullName evidence="5">Flagellar hook-associated protein 2</fullName>
        <shortName evidence="5">HAP2</shortName>
    </recommendedName>
    <alternativeName>
        <fullName evidence="5">Flagellar cap protein</fullName>
    </alternativeName>
</protein>
<comment type="subunit">
    <text evidence="2 5">Homopentamer.</text>
</comment>
<reference evidence="8 9" key="1">
    <citation type="submission" date="2023-03" db="EMBL/GenBank/DDBJ databases">
        <title>NovoSphingobium album sp. nov. isolated from polycyclic aromatic hydrocarbons- and heavy-metal polluted soil.</title>
        <authorList>
            <person name="Liu Z."/>
            <person name="Wang K."/>
        </authorList>
    </citation>
    <scope>NUCLEOTIDE SEQUENCE [LARGE SCALE GENOMIC DNA]</scope>
    <source>
        <strain evidence="8 9">H3SJ31-1</strain>
    </source>
</reference>
<comment type="subcellular location">
    <subcellularLocation>
        <location evidence="5">Secreted</location>
    </subcellularLocation>
    <subcellularLocation>
        <location evidence="5">Bacterial flagellum</location>
    </subcellularLocation>
</comment>
<dbReference type="PANTHER" id="PTHR30288:SF0">
    <property type="entry name" value="FLAGELLAR HOOK-ASSOCIATED PROTEIN 2"/>
    <property type="match status" value="1"/>
</dbReference>
<feature type="domain" description="Flagellar hook-associated protein 2 C-terminal" evidence="7">
    <location>
        <begin position="238"/>
        <end position="452"/>
    </location>
</feature>
<evidence type="ECO:0000256" key="2">
    <source>
        <dbReference type="ARBA" id="ARBA00011255"/>
    </source>
</evidence>
<dbReference type="Pfam" id="PF02465">
    <property type="entry name" value="FliD_N"/>
    <property type="match status" value="1"/>
</dbReference>
<comment type="caution">
    <text evidence="8">The sequence shown here is derived from an EMBL/GenBank/DDBJ whole genome shotgun (WGS) entry which is preliminary data.</text>
</comment>
<dbReference type="EMBL" id="JARESE010000015">
    <property type="protein sequence ID" value="MDE8651121.1"/>
    <property type="molecule type" value="Genomic_DNA"/>
</dbReference>
<comment type="function">
    <text evidence="5">Required for morphogenesis and for the elongation of the flagellar filament by facilitating polymerization of the flagellin monomers at the tip of growing filament. Forms a capping structure, which prevents flagellin subunits (transported through the central channel of the flagellum) from leaking out without polymerization at the distal end.</text>
</comment>
<keyword evidence="3" id="KW-0175">Coiled coil</keyword>
<accession>A0ABT5WM57</accession>
<feature type="domain" description="Flagellar hook-associated protein 2 N-terminal" evidence="6">
    <location>
        <begin position="21"/>
        <end position="118"/>
    </location>
</feature>
<dbReference type="InterPro" id="IPR010810">
    <property type="entry name" value="Flagellin_hook_IN_motif"/>
</dbReference>
<sequence>MASTISSTSTQSLVTALGGGSGIDMAALANNLAVAQFSARTDRLSAKSDKLNAQISSASNIKSMLFSLSSSLGDRVRQGDLSPQPKVANAAVAQAALSGTRQPKGSYSLEVTALAKPQTLASKAYASATSTVGAGTLTLRFGTVAGGTFTEDTGHVAASITIASGATLTDVAAAINGANAGVSAYVAQTVDGAQLVLKGKDGAANGFVLDASEASGEPGLAGLAWTPGSSQGQLLATASDAAFKIDGLSMTAGSNTVSEAIPGVKLNLTATNAGSPTTVSFADPSATITSAMSDLVSALNEIAGAVKIATDPLTGDLRSDGGARKLRNDLSRLAGTTIMPNATGAAKTLADLGVSTQRDGTFTLDTARLAATMAKDPDGVAAMFTTGLYGVYSSVDKLYRGASSTTDPGSLGGSISRYTSQLKQVAEDQTSLADDQEKLRASLAARFAVSENRVSASKSTLSFLQNQIAAWNKSTN</sequence>
<evidence type="ECO:0000259" key="7">
    <source>
        <dbReference type="Pfam" id="PF07195"/>
    </source>
</evidence>
<keyword evidence="8" id="KW-0282">Flagellum</keyword>
<evidence type="ECO:0000259" key="6">
    <source>
        <dbReference type="Pfam" id="PF02465"/>
    </source>
</evidence>
<dbReference type="Pfam" id="PF07196">
    <property type="entry name" value="Flagellin_IN"/>
    <property type="match status" value="1"/>
</dbReference>
<evidence type="ECO:0000256" key="1">
    <source>
        <dbReference type="ARBA" id="ARBA00009764"/>
    </source>
</evidence>
<name>A0ABT5WM57_9SPHN</name>
<dbReference type="InterPro" id="IPR040026">
    <property type="entry name" value="FliD"/>
</dbReference>
<comment type="similarity">
    <text evidence="1 5">Belongs to the FliD family.</text>
</comment>
<organism evidence="8 9">
    <name type="scientific">Novosphingobium album</name>
    <name type="common">ex Liu et al. 2023</name>
    <dbReference type="NCBI Taxonomy" id="3031130"/>
    <lineage>
        <taxon>Bacteria</taxon>
        <taxon>Pseudomonadati</taxon>
        <taxon>Pseudomonadota</taxon>
        <taxon>Alphaproteobacteria</taxon>
        <taxon>Sphingomonadales</taxon>
        <taxon>Sphingomonadaceae</taxon>
        <taxon>Novosphingobium</taxon>
    </lineage>
</organism>
<dbReference type="Proteomes" id="UP001216253">
    <property type="component" value="Unassembled WGS sequence"/>
</dbReference>
<evidence type="ECO:0000256" key="5">
    <source>
        <dbReference type="RuleBase" id="RU362066"/>
    </source>
</evidence>